<organism evidence="2 3">
    <name type="scientific">Actinoplanes ianthinogenes</name>
    <dbReference type="NCBI Taxonomy" id="122358"/>
    <lineage>
        <taxon>Bacteria</taxon>
        <taxon>Bacillati</taxon>
        <taxon>Actinomycetota</taxon>
        <taxon>Actinomycetes</taxon>
        <taxon>Micromonosporales</taxon>
        <taxon>Micromonosporaceae</taxon>
        <taxon>Actinoplanes</taxon>
    </lineage>
</organism>
<proteinExistence type="predicted"/>
<protein>
    <recommendedName>
        <fullName evidence="1">Mycothiol-dependent maleylpyruvate isomerase metal-binding domain-containing protein</fullName>
    </recommendedName>
</protein>
<dbReference type="Gene3D" id="1.20.120.450">
    <property type="entry name" value="dinb family like domain"/>
    <property type="match status" value="1"/>
</dbReference>
<name>A0ABM7M6R7_9ACTN</name>
<dbReference type="EMBL" id="AP023356">
    <property type="protein sequence ID" value="BCJ47286.1"/>
    <property type="molecule type" value="Genomic_DNA"/>
</dbReference>
<feature type="domain" description="Mycothiol-dependent maleylpyruvate isomerase metal-binding" evidence="1">
    <location>
        <begin position="24"/>
        <end position="170"/>
    </location>
</feature>
<keyword evidence="3" id="KW-1185">Reference proteome</keyword>
<evidence type="ECO:0000313" key="2">
    <source>
        <dbReference type="EMBL" id="BCJ47286.1"/>
    </source>
</evidence>
<dbReference type="SUPFAM" id="SSF109854">
    <property type="entry name" value="DinB/YfiT-like putative metalloenzymes"/>
    <property type="match status" value="1"/>
</dbReference>
<gene>
    <name evidence="2" type="ORF">Aiant_79430</name>
</gene>
<reference evidence="2 3" key="1">
    <citation type="submission" date="2020-08" db="EMBL/GenBank/DDBJ databases">
        <title>Whole genome shotgun sequence of Actinoplanes ianthinogenes NBRC 13996.</title>
        <authorList>
            <person name="Komaki H."/>
            <person name="Tamura T."/>
        </authorList>
    </citation>
    <scope>NUCLEOTIDE SEQUENCE [LARGE SCALE GENOMIC DNA]</scope>
    <source>
        <strain evidence="2 3">NBRC 13996</strain>
    </source>
</reference>
<sequence>MSRIPAVSTLEFVSVREVYLESAAITTALLAEPAVAACWDAPSALVKMRVGGVAAHLAGQVSQVPPVLDARAVDERVPLREHFARSTWIDDGVDSEVNTYIRCAAEEAAAAGPRAVREEAATALAELERRLPAEPPDRVIQLPWGPWSLSLDDYLVTRLLELTVHGDDLAASIGVTTPEFPAACVDTVVGVLCRLAARRHGQAALIRALSRAERAPKTIAAL</sequence>
<dbReference type="Pfam" id="PF11716">
    <property type="entry name" value="MDMPI_N"/>
    <property type="match status" value="1"/>
</dbReference>
<evidence type="ECO:0000259" key="1">
    <source>
        <dbReference type="Pfam" id="PF11716"/>
    </source>
</evidence>
<dbReference type="Proteomes" id="UP000676967">
    <property type="component" value="Chromosome"/>
</dbReference>
<dbReference type="InterPro" id="IPR024344">
    <property type="entry name" value="MDMPI_metal-binding"/>
</dbReference>
<accession>A0ABM7M6R7</accession>
<evidence type="ECO:0000313" key="3">
    <source>
        <dbReference type="Proteomes" id="UP000676967"/>
    </source>
</evidence>
<dbReference type="InterPro" id="IPR034660">
    <property type="entry name" value="DinB/YfiT-like"/>
</dbReference>